<dbReference type="CDD" id="cd01425">
    <property type="entry name" value="RPS2"/>
    <property type="match status" value="1"/>
</dbReference>
<dbReference type="GO" id="GO:0006412">
    <property type="term" value="P:translation"/>
    <property type="evidence" value="ECO:0007669"/>
    <property type="project" value="InterPro"/>
</dbReference>
<accession>A0A382ATZ0</accession>
<dbReference type="Gene3D" id="1.10.287.610">
    <property type="entry name" value="Helix hairpin bin"/>
    <property type="match status" value="1"/>
</dbReference>
<organism evidence="5">
    <name type="scientific">marine metagenome</name>
    <dbReference type="NCBI Taxonomy" id="408172"/>
    <lineage>
        <taxon>unclassified sequences</taxon>
        <taxon>metagenomes</taxon>
        <taxon>ecological metagenomes</taxon>
    </lineage>
</organism>
<dbReference type="Pfam" id="PF00318">
    <property type="entry name" value="Ribosomal_S2"/>
    <property type="match status" value="1"/>
</dbReference>
<feature type="region of interest" description="Disordered" evidence="4">
    <location>
        <begin position="276"/>
        <end position="335"/>
    </location>
</feature>
<evidence type="ECO:0000313" key="5">
    <source>
        <dbReference type="EMBL" id="SVB05006.1"/>
    </source>
</evidence>
<feature type="compositionally biased region" description="Acidic residues" evidence="4">
    <location>
        <begin position="319"/>
        <end position="335"/>
    </location>
</feature>
<dbReference type="InterPro" id="IPR005706">
    <property type="entry name" value="Ribosomal_uS2_bac/mit/plastid"/>
</dbReference>
<evidence type="ECO:0000256" key="3">
    <source>
        <dbReference type="ARBA" id="ARBA00023274"/>
    </source>
</evidence>
<dbReference type="PROSITE" id="PS00963">
    <property type="entry name" value="RIBOSOMAL_S2_2"/>
    <property type="match status" value="1"/>
</dbReference>
<dbReference type="SUPFAM" id="SSF52313">
    <property type="entry name" value="Ribosomal protein S2"/>
    <property type="match status" value="1"/>
</dbReference>
<protein>
    <recommendedName>
        <fullName evidence="6">30S ribosomal protein S2</fullName>
    </recommendedName>
</protein>
<dbReference type="InterPro" id="IPR001865">
    <property type="entry name" value="Ribosomal_uS2"/>
</dbReference>
<proteinExistence type="inferred from homology"/>
<dbReference type="PANTHER" id="PTHR12534">
    <property type="entry name" value="30S RIBOSOMAL PROTEIN S2 PROKARYOTIC AND ORGANELLAR"/>
    <property type="match status" value="1"/>
</dbReference>
<dbReference type="AlphaFoldDB" id="A0A382ATZ0"/>
<dbReference type="GO" id="GO:0003735">
    <property type="term" value="F:structural constituent of ribosome"/>
    <property type="evidence" value="ECO:0007669"/>
    <property type="project" value="InterPro"/>
</dbReference>
<dbReference type="InterPro" id="IPR023591">
    <property type="entry name" value="Ribosomal_uS2_flav_dom_sf"/>
</dbReference>
<feature type="non-terminal residue" evidence="5">
    <location>
        <position position="335"/>
    </location>
</feature>
<dbReference type="PROSITE" id="PS00962">
    <property type="entry name" value="RIBOSOMAL_S2_1"/>
    <property type="match status" value="1"/>
</dbReference>
<keyword evidence="2" id="KW-0689">Ribosomal protein</keyword>
<reference evidence="5" key="1">
    <citation type="submission" date="2018-05" db="EMBL/GenBank/DDBJ databases">
        <authorList>
            <person name="Lanie J.A."/>
            <person name="Ng W.-L."/>
            <person name="Kazmierczak K.M."/>
            <person name="Andrzejewski T.M."/>
            <person name="Davidsen T.M."/>
            <person name="Wayne K.J."/>
            <person name="Tettelin H."/>
            <person name="Glass J.I."/>
            <person name="Rusch D."/>
            <person name="Podicherti R."/>
            <person name="Tsui H.-C.T."/>
            <person name="Winkler M.E."/>
        </authorList>
    </citation>
    <scope>NUCLEOTIDE SEQUENCE</scope>
</reference>
<dbReference type="HAMAP" id="MF_00291_B">
    <property type="entry name" value="Ribosomal_uS2_B"/>
    <property type="match status" value="1"/>
</dbReference>
<comment type="similarity">
    <text evidence="1">Belongs to the universal ribosomal protein uS2 family.</text>
</comment>
<dbReference type="EMBL" id="UINC01026835">
    <property type="protein sequence ID" value="SVB05006.1"/>
    <property type="molecule type" value="Genomic_DNA"/>
</dbReference>
<dbReference type="GO" id="GO:0022627">
    <property type="term" value="C:cytosolic small ribosomal subunit"/>
    <property type="evidence" value="ECO:0007669"/>
    <property type="project" value="TreeGrafter"/>
</dbReference>
<evidence type="ECO:0000256" key="2">
    <source>
        <dbReference type="ARBA" id="ARBA00022980"/>
    </source>
</evidence>
<name>A0A382ATZ0_9ZZZZ</name>
<dbReference type="InterPro" id="IPR018130">
    <property type="entry name" value="Ribosomal_uS2_CS"/>
</dbReference>
<dbReference type="FunFam" id="1.10.287.610:FF:000001">
    <property type="entry name" value="30S ribosomal protein S2"/>
    <property type="match status" value="1"/>
</dbReference>
<dbReference type="PRINTS" id="PR00395">
    <property type="entry name" value="RIBOSOMALS2"/>
</dbReference>
<feature type="non-terminal residue" evidence="5">
    <location>
        <position position="1"/>
    </location>
</feature>
<evidence type="ECO:0000256" key="1">
    <source>
        <dbReference type="ARBA" id="ARBA00006242"/>
    </source>
</evidence>
<dbReference type="PANTHER" id="PTHR12534:SF0">
    <property type="entry name" value="SMALL RIBOSOMAL SUBUNIT PROTEIN US2M"/>
    <property type="match status" value="1"/>
</dbReference>
<feature type="region of interest" description="Disordered" evidence="4">
    <location>
        <begin position="1"/>
        <end position="44"/>
    </location>
</feature>
<gene>
    <name evidence="5" type="ORF">METZ01_LOCUS157860</name>
</gene>
<evidence type="ECO:0000256" key="4">
    <source>
        <dbReference type="SAM" id="MobiDB-lite"/>
    </source>
</evidence>
<evidence type="ECO:0008006" key="6">
    <source>
        <dbReference type="Google" id="ProtNLM"/>
    </source>
</evidence>
<dbReference type="NCBIfam" id="TIGR01011">
    <property type="entry name" value="rpsB_bact"/>
    <property type="match status" value="1"/>
</dbReference>
<keyword evidence="3" id="KW-0687">Ribonucleoprotein</keyword>
<sequence length="335" mass="37144">LNRSAGRLPGARHGKYRPDNSHPHQPTVALGRKVGARPTDGKGAHGMAVVTMRQLLEAGVHFGHQTRRWDPRMRRFIHGERSGIYIIDLQQTLDRIEGAYTFTRDMVARGGMVLFVGTKRQAQSSIESFAEKCGMPYVNQRWLGGMLTNFKTISKRVGKMQEYQRMRDSGEFEAMPKKEALMLSRELEKLERNLTGIKDMDRLPDAVFVVDTIREHIAVAEANKLGIPVVAVVDTDCNPDLVQHLIPGNDDAIRSSHLMCRVIAAAVDEGRFVLNARSGDDEGPSLTTDEKAVEQAQARGEAASEAVERESRLASSNEAVEESVVEESVVEESVV</sequence>
<dbReference type="Gene3D" id="3.40.50.10490">
    <property type="entry name" value="Glucose-6-phosphate isomerase like protein, domain 1"/>
    <property type="match status" value="1"/>
</dbReference>